<name>A0ABT6J525_9GAMM</name>
<dbReference type="EMBL" id="JARXRM010000012">
    <property type="protein sequence ID" value="MDH5821901.1"/>
    <property type="molecule type" value="Genomic_DNA"/>
</dbReference>
<feature type="compositionally biased region" description="Acidic residues" evidence="1">
    <location>
        <begin position="138"/>
        <end position="152"/>
    </location>
</feature>
<feature type="region of interest" description="Disordered" evidence="1">
    <location>
        <begin position="134"/>
        <end position="173"/>
    </location>
</feature>
<dbReference type="Gene3D" id="3.30.1150.10">
    <property type="match status" value="1"/>
</dbReference>
<proteinExistence type="predicted"/>
<dbReference type="RefSeq" id="WP_280572704.1">
    <property type="nucleotide sequence ID" value="NZ_JARXRM010000012.1"/>
</dbReference>
<feature type="region of interest" description="Disordered" evidence="1">
    <location>
        <begin position="25"/>
        <end position="47"/>
    </location>
</feature>
<protein>
    <recommendedName>
        <fullName evidence="4">Cell envelope integrity protein TolA</fullName>
    </recommendedName>
</protein>
<organism evidence="2 3">
    <name type="scientific">Luteimonas endophytica</name>
    <dbReference type="NCBI Taxonomy" id="3042023"/>
    <lineage>
        <taxon>Bacteria</taxon>
        <taxon>Pseudomonadati</taxon>
        <taxon>Pseudomonadota</taxon>
        <taxon>Gammaproteobacteria</taxon>
        <taxon>Lysobacterales</taxon>
        <taxon>Lysobacteraceae</taxon>
        <taxon>Luteimonas</taxon>
    </lineage>
</organism>
<comment type="caution">
    <text evidence="2">The sequence shown here is derived from an EMBL/GenBank/DDBJ whole genome shotgun (WGS) entry which is preliminary data.</text>
</comment>
<sequence>MKIGIPGPAFTRPPAPTALLLFQQRQQDPRQAGDRRRQTLGRHRKAFSRRQGRRLLTPLYFPFGLRKSHALKLKTMDESWRLEAASALTSILAHALLIGAMLYQAKRGPADGELQGLGEPLVVQYITTITRPSAISDVDVEPQEHEDADENPSNEFVPPIDEPPPADLGEGSDLIAADSTGVSVHDEGAAATPNSGSIGSDQDLAARYRSAVRSRIGAVWEDLSGTSLPSNCVLSLRLEPGGAVLEAQASGCELDSAQKNQLEAAALMAQPLPYSGFESVFSSDLDLDLK</sequence>
<evidence type="ECO:0000256" key="1">
    <source>
        <dbReference type="SAM" id="MobiDB-lite"/>
    </source>
</evidence>
<evidence type="ECO:0000313" key="2">
    <source>
        <dbReference type="EMBL" id="MDH5821901.1"/>
    </source>
</evidence>
<feature type="compositionally biased region" description="Basic residues" evidence="1">
    <location>
        <begin position="38"/>
        <end position="47"/>
    </location>
</feature>
<feature type="compositionally biased region" description="Basic and acidic residues" evidence="1">
    <location>
        <begin position="27"/>
        <end position="37"/>
    </location>
</feature>
<keyword evidence="3" id="KW-1185">Reference proteome</keyword>
<reference evidence="2 3" key="1">
    <citation type="submission" date="2023-04" db="EMBL/GenBank/DDBJ databases">
        <title>Luteimonas endophyticus RD2P54.</title>
        <authorList>
            <person name="Sun J.-Q."/>
        </authorList>
    </citation>
    <scope>NUCLEOTIDE SEQUENCE [LARGE SCALE GENOMIC DNA]</scope>
    <source>
        <strain evidence="2 3">RD2P54</strain>
    </source>
</reference>
<evidence type="ECO:0000313" key="3">
    <source>
        <dbReference type="Proteomes" id="UP001156940"/>
    </source>
</evidence>
<dbReference type="Proteomes" id="UP001156940">
    <property type="component" value="Unassembled WGS sequence"/>
</dbReference>
<gene>
    <name evidence="2" type="ORF">QFW77_02685</name>
</gene>
<accession>A0ABT6J525</accession>
<evidence type="ECO:0008006" key="4">
    <source>
        <dbReference type="Google" id="ProtNLM"/>
    </source>
</evidence>